<evidence type="ECO:0000313" key="8">
    <source>
        <dbReference type="EMBL" id="CAB3263588.1"/>
    </source>
</evidence>
<dbReference type="Pfam" id="PF05557">
    <property type="entry name" value="MAD"/>
    <property type="match status" value="1"/>
</dbReference>
<name>A0A6F9DKT1_9ASCI</name>
<dbReference type="Gene3D" id="6.10.250.90">
    <property type="match status" value="1"/>
</dbReference>
<feature type="coiled-coil region" evidence="7">
    <location>
        <begin position="71"/>
        <end position="130"/>
    </location>
</feature>
<keyword evidence="5" id="KW-0539">Nucleus</keyword>
<dbReference type="Gene3D" id="1.20.5.170">
    <property type="match status" value="1"/>
</dbReference>
<comment type="subcellular location">
    <subcellularLocation>
        <location evidence="1">Nucleus</location>
    </subcellularLocation>
</comment>
<dbReference type="AlphaFoldDB" id="A0A6F9DKT1"/>
<keyword evidence="6" id="KW-0131">Cell cycle</keyword>
<dbReference type="EMBL" id="LR787726">
    <property type="protein sequence ID" value="CAB3263588.1"/>
    <property type="molecule type" value="mRNA"/>
</dbReference>
<dbReference type="GO" id="GO:0051301">
    <property type="term" value="P:cell division"/>
    <property type="evidence" value="ECO:0007669"/>
    <property type="project" value="UniProtKB-KW"/>
</dbReference>
<keyword evidence="7" id="KW-0175">Coiled coil</keyword>
<protein>
    <submittedName>
        <fullName evidence="8">Mitotic spindle assembly checkpoint protein MAD1</fullName>
    </submittedName>
</protein>
<dbReference type="GO" id="GO:0051315">
    <property type="term" value="P:attachment of mitotic spindle microtubules to kinetochore"/>
    <property type="evidence" value="ECO:0007669"/>
    <property type="project" value="TreeGrafter"/>
</dbReference>
<evidence type="ECO:0000256" key="4">
    <source>
        <dbReference type="ARBA" id="ARBA00022776"/>
    </source>
</evidence>
<dbReference type="SUPFAM" id="SSF75704">
    <property type="entry name" value="Mitotic arrest deficient-like 1, Mad1"/>
    <property type="match status" value="1"/>
</dbReference>
<reference evidence="8" key="1">
    <citation type="submission" date="2020-04" db="EMBL/GenBank/DDBJ databases">
        <authorList>
            <person name="Neveu A P."/>
        </authorList>
    </citation>
    <scope>NUCLEOTIDE SEQUENCE</scope>
    <source>
        <tissue evidence="8">Whole embryo</tissue>
    </source>
</reference>
<dbReference type="PANTHER" id="PTHR23168:SF0">
    <property type="entry name" value="MITOTIC SPINDLE ASSEMBLY CHECKPOINT PROTEIN MAD1"/>
    <property type="match status" value="1"/>
</dbReference>
<dbReference type="GO" id="GO:0072686">
    <property type="term" value="C:mitotic spindle"/>
    <property type="evidence" value="ECO:0007669"/>
    <property type="project" value="TreeGrafter"/>
</dbReference>
<evidence type="ECO:0000256" key="2">
    <source>
        <dbReference type="ARBA" id="ARBA00008029"/>
    </source>
</evidence>
<feature type="coiled-coil region" evidence="7">
    <location>
        <begin position="421"/>
        <end position="495"/>
    </location>
</feature>
<evidence type="ECO:0000256" key="7">
    <source>
        <dbReference type="SAM" id="Coils"/>
    </source>
</evidence>
<evidence type="ECO:0000256" key="6">
    <source>
        <dbReference type="ARBA" id="ARBA00023306"/>
    </source>
</evidence>
<dbReference type="Gene3D" id="3.30.457.60">
    <property type="match status" value="1"/>
</dbReference>
<evidence type="ECO:0000256" key="1">
    <source>
        <dbReference type="ARBA" id="ARBA00004123"/>
    </source>
</evidence>
<sequence>MEDYSETAENTTTFRIMGDFKRFLSSHSDNPSSELTIKENTSKASDVMMRVKMKQIEAAHASSERAHVKANIELESKFEQLTAQNKVLKDKADSLQGKVNSLTTKLLDMQDEVKQMRKDKEAEISKWENSYLHLETLKQEADSRLSEEMMMVTSQNQQLSEHNLMLQSQNNILNLKCEEHYTHMDQYKRSLEASQTVLKDYQETKSKLARSEQQVNRLKQELATLQDTKTLAKTLKEEMNRLRHIEVEFKKIHEENYLLRQNNDNFALLQEKLHSVESKLARAELQCANVPSLEVENNMLTQRIEQLQNMSVTKNEHSSLQIELSSLSQKLSTAQEENLNLKAELSTLRNHNIELNSSIKAIDQKLTEKSEICASLNAQLLRLRKRAGLLAKERDSIREILQSYDAELTMTSHTTQLNKRIENEAASNKRLYHRIEELEDENKKLADEAMKNRLGIKTLESQKELNETPDSPMVSQTMNEENSVLREKIQKYEAERPTLIEKIEQLEAWIEQGKIKGDYNPENTKVIHFAMNPADLAHQKSKQDVANLKEECIRLRQKLREAADGHEVSVAEVESLKLAQEEASRAELRNQRLKEVFTKKIQEFRQACYSLTGYRIDTLNDSQFRLVSMYAESESDYLLFEMNERGEMKLLETEYSTTLTELVNLHLHHQNSIPMFLSAISVNLFSQQTLA</sequence>
<gene>
    <name evidence="8" type="primary">Mad1l1</name>
</gene>
<dbReference type="GO" id="GO:0005635">
    <property type="term" value="C:nuclear envelope"/>
    <property type="evidence" value="ECO:0007669"/>
    <property type="project" value="TreeGrafter"/>
</dbReference>
<evidence type="ECO:0000256" key="3">
    <source>
        <dbReference type="ARBA" id="ARBA00022618"/>
    </source>
</evidence>
<dbReference type="InterPro" id="IPR008672">
    <property type="entry name" value="Mad1"/>
</dbReference>
<keyword evidence="3" id="KW-0132">Cell division</keyword>
<dbReference type="PANTHER" id="PTHR23168">
    <property type="entry name" value="MITOTIC SPINDLE ASSEMBLY CHECKPOINT PROTEIN MAD1 MITOTIC ARREST DEFICIENT-LIKE PROTEIN 1"/>
    <property type="match status" value="1"/>
</dbReference>
<keyword evidence="4" id="KW-0498">Mitosis</keyword>
<accession>A0A6F9DKT1</accession>
<proteinExistence type="evidence at transcript level"/>
<feature type="coiled-coil region" evidence="7">
    <location>
        <begin position="184"/>
        <end position="351"/>
    </location>
</feature>
<comment type="similarity">
    <text evidence="2">Belongs to the MAD1 family.</text>
</comment>
<feature type="coiled-coil region" evidence="7">
    <location>
        <begin position="538"/>
        <end position="596"/>
    </location>
</feature>
<evidence type="ECO:0000256" key="5">
    <source>
        <dbReference type="ARBA" id="ARBA00023242"/>
    </source>
</evidence>
<dbReference type="GO" id="GO:0000776">
    <property type="term" value="C:kinetochore"/>
    <property type="evidence" value="ECO:0007669"/>
    <property type="project" value="TreeGrafter"/>
</dbReference>
<organism evidence="8">
    <name type="scientific">Phallusia mammillata</name>
    <dbReference type="NCBI Taxonomy" id="59560"/>
    <lineage>
        <taxon>Eukaryota</taxon>
        <taxon>Metazoa</taxon>
        <taxon>Chordata</taxon>
        <taxon>Tunicata</taxon>
        <taxon>Ascidiacea</taxon>
        <taxon>Phlebobranchia</taxon>
        <taxon>Ascidiidae</taxon>
        <taxon>Phallusia</taxon>
    </lineage>
</organism>
<dbReference type="GO" id="GO:0007094">
    <property type="term" value="P:mitotic spindle assembly checkpoint signaling"/>
    <property type="evidence" value="ECO:0007669"/>
    <property type="project" value="InterPro"/>
</dbReference>
<dbReference type="FunFam" id="3.30.457.60:FF:000002">
    <property type="entry name" value="Mitotic spindle assembly checkpoint protein MAD1"/>
    <property type="match status" value="1"/>
</dbReference>